<feature type="region of interest" description="Disordered" evidence="1">
    <location>
        <begin position="174"/>
        <end position="198"/>
    </location>
</feature>
<dbReference type="SUPFAM" id="SSF57756">
    <property type="entry name" value="Retrovirus zinc finger-like domains"/>
    <property type="match status" value="1"/>
</dbReference>
<sequence>MFRMIQGESIMEMQKRFTHIINHLKGLGKVFDEEEVNVKMLKSLNRKWQPTVTAITESKNLSQMTSAELFGKLRKYEMDMFRLVDKEQKNKKFQRLALKVEHTTSESESSTYGSESEEEELNQIVKTFKRFMRKNNNKRRQNFSKKKFKKSKTSSAKFTYYECGKIGHIRSECPYLNKSNSADQRRSEQDEKRREKFKKKKVYIAWDENDCSTSSESEEEQASLT</sequence>
<keyword evidence="3" id="KW-1185">Reference proteome</keyword>
<reference evidence="2 3" key="1">
    <citation type="submission" date="2024-08" db="EMBL/GenBank/DDBJ databases">
        <title>Insights into the chromosomal genome structure of Flemingia macrophylla.</title>
        <authorList>
            <person name="Ding Y."/>
            <person name="Zhao Y."/>
            <person name="Bi W."/>
            <person name="Wu M."/>
            <person name="Zhao G."/>
            <person name="Gong Y."/>
            <person name="Li W."/>
            <person name="Zhang P."/>
        </authorList>
    </citation>
    <scope>NUCLEOTIDE SEQUENCE [LARGE SCALE GENOMIC DNA]</scope>
    <source>
        <strain evidence="2">DYQJB</strain>
        <tissue evidence="2">Leaf</tissue>
    </source>
</reference>
<protein>
    <recommendedName>
        <fullName evidence="4">CCHC-type domain-containing protein</fullName>
    </recommendedName>
</protein>
<dbReference type="EMBL" id="JBGMDY010000002">
    <property type="protein sequence ID" value="KAL2344787.1"/>
    <property type="molecule type" value="Genomic_DNA"/>
</dbReference>
<proteinExistence type="predicted"/>
<evidence type="ECO:0008006" key="4">
    <source>
        <dbReference type="Google" id="ProtNLM"/>
    </source>
</evidence>
<organism evidence="2 3">
    <name type="scientific">Flemingia macrophylla</name>
    <dbReference type="NCBI Taxonomy" id="520843"/>
    <lineage>
        <taxon>Eukaryota</taxon>
        <taxon>Viridiplantae</taxon>
        <taxon>Streptophyta</taxon>
        <taxon>Embryophyta</taxon>
        <taxon>Tracheophyta</taxon>
        <taxon>Spermatophyta</taxon>
        <taxon>Magnoliopsida</taxon>
        <taxon>eudicotyledons</taxon>
        <taxon>Gunneridae</taxon>
        <taxon>Pentapetalae</taxon>
        <taxon>rosids</taxon>
        <taxon>fabids</taxon>
        <taxon>Fabales</taxon>
        <taxon>Fabaceae</taxon>
        <taxon>Papilionoideae</taxon>
        <taxon>50 kb inversion clade</taxon>
        <taxon>NPAAA clade</taxon>
        <taxon>indigoferoid/millettioid clade</taxon>
        <taxon>Phaseoleae</taxon>
        <taxon>Flemingia</taxon>
    </lineage>
</organism>
<dbReference type="AlphaFoldDB" id="A0ABD1N9K7"/>
<dbReference type="Proteomes" id="UP001603857">
    <property type="component" value="Unassembled WGS sequence"/>
</dbReference>
<evidence type="ECO:0000313" key="3">
    <source>
        <dbReference type="Proteomes" id="UP001603857"/>
    </source>
</evidence>
<comment type="caution">
    <text evidence="2">The sequence shown here is derived from an EMBL/GenBank/DDBJ whole genome shotgun (WGS) entry which is preliminary data.</text>
</comment>
<evidence type="ECO:0000313" key="2">
    <source>
        <dbReference type="EMBL" id="KAL2344787.1"/>
    </source>
</evidence>
<feature type="compositionally biased region" description="Basic and acidic residues" evidence="1">
    <location>
        <begin position="183"/>
        <end position="194"/>
    </location>
</feature>
<accession>A0ABD1N9K7</accession>
<name>A0ABD1N9K7_9FABA</name>
<dbReference type="Pfam" id="PF14223">
    <property type="entry name" value="Retrotran_gag_2"/>
    <property type="match status" value="1"/>
</dbReference>
<evidence type="ECO:0000256" key="1">
    <source>
        <dbReference type="SAM" id="MobiDB-lite"/>
    </source>
</evidence>
<dbReference type="InterPro" id="IPR036875">
    <property type="entry name" value="Znf_CCHC_sf"/>
</dbReference>
<gene>
    <name evidence="2" type="ORF">Fmac_006072</name>
</gene>